<dbReference type="PANTHER" id="PTHR24361">
    <property type="entry name" value="MITOGEN-ACTIVATED KINASE KINASE KINASE"/>
    <property type="match status" value="1"/>
</dbReference>
<evidence type="ECO:0000313" key="2">
    <source>
        <dbReference type="EMBL" id="KAG6734133.1"/>
    </source>
</evidence>
<dbReference type="GO" id="GO:0005737">
    <property type="term" value="C:cytoplasm"/>
    <property type="evidence" value="ECO:0007669"/>
    <property type="project" value="TreeGrafter"/>
</dbReference>
<organism evidence="2 3">
    <name type="scientific">Carya illinoinensis</name>
    <name type="common">Pecan</name>
    <dbReference type="NCBI Taxonomy" id="32201"/>
    <lineage>
        <taxon>Eukaryota</taxon>
        <taxon>Viridiplantae</taxon>
        <taxon>Streptophyta</taxon>
        <taxon>Embryophyta</taxon>
        <taxon>Tracheophyta</taxon>
        <taxon>Spermatophyta</taxon>
        <taxon>Magnoliopsida</taxon>
        <taxon>eudicotyledons</taxon>
        <taxon>Gunneridae</taxon>
        <taxon>Pentapetalae</taxon>
        <taxon>rosids</taxon>
        <taxon>fabids</taxon>
        <taxon>Fagales</taxon>
        <taxon>Juglandaceae</taxon>
        <taxon>Carya</taxon>
    </lineage>
</organism>
<dbReference type="GO" id="GO:0004674">
    <property type="term" value="F:protein serine/threonine kinase activity"/>
    <property type="evidence" value="ECO:0007669"/>
    <property type="project" value="TreeGrafter"/>
</dbReference>
<dbReference type="PROSITE" id="PS50011">
    <property type="entry name" value="PROTEIN_KINASE_DOM"/>
    <property type="match status" value="1"/>
</dbReference>
<name>A0A922G9R8_CARIL</name>
<dbReference type="InterPro" id="IPR000719">
    <property type="entry name" value="Prot_kinase_dom"/>
</dbReference>
<evidence type="ECO:0000313" key="3">
    <source>
        <dbReference type="Proteomes" id="UP000811246"/>
    </source>
</evidence>
<comment type="caution">
    <text evidence="2">The sequence shown here is derived from an EMBL/GenBank/DDBJ whole genome shotgun (WGS) entry which is preliminary data.</text>
</comment>
<dbReference type="EMBL" id="CM031825">
    <property type="protein sequence ID" value="KAG6734133.1"/>
    <property type="molecule type" value="Genomic_DNA"/>
</dbReference>
<dbReference type="PANTHER" id="PTHR24361:SF762">
    <property type="entry name" value="MITOGEN-ACTIVATED PROTEIN KINASE KINASE 5"/>
    <property type="match status" value="1"/>
</dbReference>
<dbReference type="GO" id="GO:0005524">
    <property type="term" value="F:ATP binding"/>
    <property type="evidence" value="ECO:0007669"/>
    <property type="project" value="InterPro"/>
</dbReference>
<sequence>MLRSSISESVGSLADYGPQQLRLGTIVYMSLERINTNQNHGQYNGYAGDIWSFGASILEFYMGKFPFKIGRQGDWATLMCTICMAQPLEVLPTASREFLHFIACCLQREPSRRWTASQLLTHPFITQRNHTQSQVHQNLHQLLPPPCLFSS</sequence>
<dbReference type="Pfam" id="PF00069">
    <property type="entry name" value="Pkinase"/>
    <property type="match status" value="1"/>
</dbReference>
<accession>A0A922G9R8</accession>
<dbReference type="AlphaFoldDB" id="A0A922G9R8"/>
<feature type="domain" description="Protein kinase" evidence="1">
    <location>
        <begin position="1"/>
        <end position="125"/>
    </location>
</feature>
<proteinExistence type="predicted"/>
<gene>
    <name evidence="2" type="ORF">I3842_01G258200</name>
</gene>
<protein>
    <recommendedName>
        <fullName evidence="1">Protein kinase domain-containing protein</fullName>
    </recommendedName>
</protein>
<evidence type="ECO:0000259" key="1">
    <source>
        <dbReference type="PROSITE" id="PS50011"/>
    </source>
</evidence>
<dbReference type="InterPro" id="IPR053235">
    <property type="entry name" value="Ser_Thr_kinase"/>
</dbReference>
<reference evidence="2" key="1">
    <citation type="submission" date="2021-01" db="EMBL/GenBank/DDBJ databases">
        <authorList>
            <person name="Lovell J.T."/>
            <person name="Bentley N."/>
            <person name="Bhattarai G."/>
            <person name="Jenkins J.W."/>
            <person name="Sreedasyam A."/>
            <person name="Alarcon Y."/>
            <person name="Bock C."/>
            <person name="Boston L."/>
            <person name="Carlson J."/>
            <person name="Cervantes K."/>
            <person name="Clermont K."/>
            <person name="Krom N."/>
            <person name="Kubenka K."/>
            <person name="Mamidi S."/>
            <person name="Mattison C."/>
            <person name="Monteros M."/>
            <person name="Pisani C."/>
            <person name="Plott C."/>
            <person name="Rajasekar S."/>
            <person name="Rhein H.S."/>
            <person name="Rohla C."/>
            <person name="Song M."/>
            <person name="Hilaire R.S."/>
            <person name="Shu S."/>
            <person name="Wells L."/>
            <person name="Wang X."/>
            <person name="Webber J."/>
            <person name="Heerema R.J."/>
            <person name="Klein P."/>
            <person name="Conner P."/>
            <person name="Grauke L."/>
            <person name="Grimwood J."/>
            <person name="Schmutz J."/>
            <person name="Randall J.J."/>
        </authorList>
    </citation>
    <scope>NUCLEOTIDE SEQUENCE</scope>
    <source>
        <tissue evidence="2">Leaf</tissue>
    </source>
</reference>
<dbReference type="Proteomes" id="UP000811246">
    <property type="component" value="Chromosome 1"/>
</dbReference>